<reference evidence="2 3" key="1">
    <citation type="submission" date="2023-01" db="EMBL/GenBank/DDBJ databases">
        <title>Analysis of 21 Apiospora genomes using comparative genomics revels a genus with tremendous synthesis potential of carbohydrate active enzymes and secondary metabolites.</title>
        <authorList>
            <person name="Sorensen T."/>
        </authorList>
    </citation>
    <scope>NUCLEOTIDE SEQUENCE [LARGE SCALE GENOMIC DNA]</scope>
    <source>
        <strain evidence="2 3">CBS 83171</strain>
    </source>
</reference>
<name>A0ABR1TID0_9PEZI</name>
<keyword evidence="1" id="KW-1133">Transmembrane helix</keyword>
<evidence type="ECO:0000313" key="3">
    <source>
        <dbReference type="Proteomes" id="UP001446871"/>
    </source>
</evidence>
<comment type="caution">
    <text evidence="2">The sequence shown here is derived from an EMBL/GenBank/DDBJ whole genome shotgun (WGS) entry which is preliminary data.</text>
</comment>
<dbReference type="EMBL" id="JAQQWM010000009">
    <property type="protein sequence ID" value="KAK8046388.1"/>
    <property type="molecule type" value="Genomic_DNA"/>
</dbReference>
<organism evidence="2 3">
    <name type="scientific">Apiospora saccharicola</name>
    <dbReference type="NCBI Taxonomy" id="335842"/>
    <lineage>
        <taxon>Eukaryota</taxon>
        <taxon>Fungi</taxon>
        <taxon>Dikarya</taxon>
        <taxon>Ascomycota</taxon>
        <taxon>Pezizomycotina</taxon>
        <taxon>Sordariomycetes</taxon>
        <taxon>Xylariomycetidae</taxon>
        <taxon>Amphisphaeriales</taxon>
        <taxon>Apiosporaceae</taxon>
        <taxon>Apiospora</taxon>
    </lineage>
</organism>
<protein>
    <submittedName>
        <fullName evidence="2">Uncharacterized protein</fullName>
    </submittedName>
</protein>
<feature type="transmembrane region" description="Helical" evidence="1">
    <location>
        <begin position="28"/>
        <end position="48"/>
    </location>
</feature>
<keyword evidence="1" id="KW-0812">Transmembrane</keyword>
<accession>A0ABR1TID0</accession>
<sequence length="114" mass="12500">MGGSESSNSGSGDDGGRSGYDVTRTASIVTFTKVELFLVFGIMLIHGVDRHGVSMRKGAGPSHEKSDTSHEVESSFIESTTLITRHSMQLFMIILVLDFQNTRDNLTDFAWNDL</sequence>
<keyword evidence="3" id="KW-1185">Reference proteome</keyword>
<dbReference type="Proteomes" id="UP001446871">
    <property type="component" value="Unassembled WGS sequence"/>
</dbReference>
<evidence type="ECO:0000313" key="2">
    <source>
        <dbReference type="EMBL" id="KAK8046388.1"/>
    </source>
</evidence>
<gene>
    <name evidence="2" type="ORF">PG996_014452</name>
</gene>
<proteinExistence type="predicted"/>
<evidence type="ECO:0000256" key="1">
    <source>
        <dbReference type="SAM" id="Phobius"/>
    </source>
</evidence>
<keyword evidence="1" id="KW-0472">Membrane</keyword>